<evidence type="ECO:0000313" key="5">
    <source>
        <dbReference type="EMBL" id="HIW78759.1"/>
    </source>
</evidence>
<dbReference type="Proteomes" id="UP000824264">
    <property type="component" value="Unassembled WGS sequence"/>
</dbReference>
<dbReference type="GO" id="GO:0005737">
    <property type="term" value="C:cytoplasm"/>
    <property type="evidence" value="ECO:0007669"/>
    <property type="project" value="TreeGrafter"/>
</dbReference>
<dbReference type="PANTHER" id="PTHR30502:SF0">
    <property type="entry name" value="PHOSPHOENOLPYRUVATE CARBOXYLASE FAMILY PROTEIN"/>
    <property type="match status" value="1"/>
</dbReference>
<proteinExistence type="inferred from homology"/>
<comment type="caution">
    <text evidence="5">The sequence shown here is derived from an EMBL/GenBank/DDBJ whole genome shotgun (WGS) entry which is preliminary data.</text>
</comment>
<keyword evidence="3" id="KW-0456">Lyase</keyword>
<dbReference type="Gene3D" id="3.20.20.60">
    <property type="entry name" value="Phosphoenolpyruvate-binding domains"/>
    <property type="match status" value="1"/>
</dbReference>
<dbReference type="PANTHER" id="PTHR30502">
    <property type="entry name" value="2-KETO-3-DEOXY-L-RHAMNONATE ALDOLASE"/>
    <property type="match status" value="1"/>
</dbReference>
<dbReference type="InterPro" id="IPR040442">
    <property type="entry name" value="Pyrv_kinase-like_dom_sf"/>
</dbReference>
<dbReference type="GO" id="GO:0046872">
    <property type="term" value="F:metal ion binding"/>
    <property type="evidence" value="ECO:0007669"/>
    <property type="project" value="UniProtKB-KW"/>
</dbReference>
<comment type="similarity">
    <text evidence="1">Belongs to the HpcH/HpaI aldolase family.</text>
</comment>
<evidence type="ECO:0000259" key="4">
    <source>
        <dbReference type="Pfam" id="PF03328"/>
    </source>
</evidence>
<dbReference type="InterPro" id="IPR050251">
    <property type="entry name" value="HpcH-HpaI_aldolase"/>
</dbReference>
<organism evidence="5 6">
    <name type="scientific">Candidatus Bilophila faecipullorum</name>
    <dbReference type="NCBI Taxonomy" id="2838482"/>
    <lineage>
        <taxon>Bacteria</taxon>
        <taxon>Pseudomonadati</taxon>
        <taxon>Thermodesulfobacteriota</taxon>
        <taxon>Desulfovibrionia</taxon>
        <taxon>Desulfovibrionales</taxon>
        <taxon>Desulfovibrionaceae</taxon>
        <taxon>Bilophila</taxon>
    </lineage>
</organism>
<sequence length="243" mass="26520">MMREGKATVGTWLQFPSADVAEVMGASGYDWVAVDMEHGAFTRAVLPDVFRAIERGGSTPFARIAQAELRPIKDALDSGAQGLIFPMIESREQLDRAISLSLYPDAGGSRGVGYSRANMYGRNFDAYRENAAKDVLLVAQIEHIRAVAQLDGILSHPRLDAIMVGPYDLSGSMGLTGQFDHPDFVAVMDRINESCQRHGMAMGNHVVQPEPERLAKCIADGYKFIAYGIDAVFLLHGCACPER</sequence>
<dbReference type="InterPro" id="IPR005000">
    <property type="entry name" value="Aldolase/citrate-lyase_domain"/>
</dbReference>
<protein>
    <submittedName>
        <fullName evidence="5">2,4-dihydroxyhept-2-ene-1,7-dioic acid aldolase</fullName>
    </submittedName>
</protein>
<reference evidence="5" key="1">
    <citation type="journal article" date="2021" name="PeerJ">
        <title>Extensive microbial diversity within the chicken gut microbiome revealed by metagenomics and culture.</title>
        <authorList>
            <person name="Gilroy R."/>
            <person name="Ravi A."/>
            <person name="Getino M."/>
            <person name="Pursley I."/>
            <person name="Horton D.L."/>
            <person name="Alikhan N.F."/>
            <person name="Baker D."/>
            <person name="Gharbi K."/>
            <person name="Hall N."/>
            <person name="Watson M."/>
            <person name="Adriaenssens E.M."/>
            <person name="Foster-Nyarko E."/>
            <person name="Jarju S."/>
            <person name="Secka A."/>
            <person name="Antonio M."/>
            <person name="Oren A."/>
            <person name="Chaudhuri R.R."/>
            <person name="La Ragione R."/>
            <person name="Hildebrand F."/>
            <person name="Pallen M.J."/>
        </authorList>
    </citation>
    <scope>NUCLEOTIDE SEQUENCE</scope>
    <source>
        <strain evidence="5">ChiSxjej5B17-1746</strain>
    </source>
</reference>
<evidence type="ECO:0000256" key="2">
    <source>
        <dbReference type="ARBA" id="ARBA00022723"/>
    </source>
</evidence>
<keyword evidence="2" id="KW-0479">Metal-binding</keyword>
<dbReference type="EMBL" id="DXGI01000240">
    <property type="protein sequence ID" value="HIW78759.1"/>
    <property type="molecule type" value="Genomic_DNA"/>
</dbReference>
<evidence type="ECO:0000256" key="1">
    <source>
        <dbReference type="ARBA" id="ARBA00005568"/>
    </source>
</evidence>
<feature type="domain" description="HpcH/HpaI aldolase/citrate lyase" evidence="4">
    <location>
        <begin position="10"/>
        <end position="235"/>
    </location>
</feature>
<dbReference type="AlphaFoldDB" id="A0A9D1R0N5"/>
<evidence type="ECO:0000313" key="6">
    <source>
        <dbReference type="Proteomes" id="UP000824264"/>
    </source>
</evidence>
<accession>A0A9D1R0N5</accession>
<reference evidence="5" key="2">
    <citation type="submission" date="2021-04" db="EMBL/GenBank/DDBJ databases">
        <authorList>
            <person name="Gilroy R."/>
        </authorList>
    </citation>
    <scope>NUCLEOTIDE SEQUENCE</scope>
    <source>
        <strain evidence="5">ChiSxjej5B17-1746</strain>
    </source>
</reference>
<dbReference type="InterPro" id="IPR015813">
    <property type="entry name" value="Pyrv/PenolPyrv_kinase-like_dom"/>
</dbReference>
<evidence type="ECO:0000256" key="3">
    <source>
        <dbReference type="ARBA" id="ARBA00023239"/>
    </source>
</evidence>
<dbReference type="Pfam" id="PF03328">
    <property type="entry name" value="HpcH_HpaI"/>
    <property type="match status" value="1"/>
</dbReference>
<name>A0A9D1R0N5_9BACT</name>
<dbReference type="SUPFAM" id="SSF51621">
    <property type="entry name" value="Phosphoenolpyruvate/pyruvate domain"/>
    <property type="match status" value="1"/>
</dbReference>
<gene>
    <name evidence="5" type="ORF">H9874_06410</name>
</gene>
<dbReference type="GO" id="GO:0016832">
    <property type="term" value="F:aldehyde-lyase activity"/>
    <property type="evidence" value="ECO:0007669"/>
    <property type="project" value="TreeGrafter"/>
</dbReference>